<dbReference type="EMBL" id="JABBWE010000013">
    <property type="protein sequence ID" value="KAG1798459.1"/>
    <property type="molecule type" value="Genomic_DNA"/>
</dbReference>
<evidence type="ECO:0000256" key="1">
    <source>
        <dbReference type="SAM" id="MobiDB-lite"/>
    </source>
</evidence>
<gene>
    <name evidence="2" type="ORF">HD556DRAFT_184859</name>
</gene>
<evidence type="ECO:0000313" key="2">
    <source>
        <dbReference type="EMBL" id="KAG1798459.1"/>
    </source>
</evidence>
<dbReference type="Proteomes" id="UP000719766">
    <property type="component" value="Unassembled WGS sequence"/>
</dbReference>
<dbReference type="RefSeq" id="XP_041163145.1">
    <property type="nucleotide sequence ID" value="XM_041309830.1"/>
</dbReference>
<comment type="caution">
    <text evidence="2">The sequence shown here is derived from an EMBL/GenBank/DDBJ whole genome shotgun (WGS) entry which is preliminary data.</text>
</comment>
<dbReference type="OrthoDB" id="2693423at2759"/>
<organism evidence="2 3">
    <name type="scientific">Suillus plorans</name>
    <dbReference type="NCBI Taxonomy" id="116603"/>
    <lineage>
        <taxon>Eukaryota</taxon>
        <taxon>Fungi</taxon>
        <taxon>Dikarya</taxon>
        <taxon>Basidiomycota</taxon>
        <taxon>Agaricomycotina</taxon>
        <taxon>Agaricomycetes</taxon>
        <taxon>Agaricomycetidae</taxon>
        <taxon>Boletales</taxon>
        <taxon>Suillineae</taxon>
        <taxon>Suillaceae</taxon>
        <taxon>Suillus</taxon>
    </lineage>
</organism>
<feature type="compositionally biased region" description="Low complexity" evidence="1">
    <location>
        <begin position="1"/>
        <end position="32"/>
    </location>
</feature>
<name>A0A9P7DMG2_9AGAM</name>
<evidence type="ECO:0000313" key="3">
    <source>
        <dbReference type="Proteomes" id="UP000719766"/>
    </source>
</evidence>
<keyword evidence="3" id="KW-1185">Reference proteome</keyword>
<feature type="region of interest" description="Disordered" evidence="1">
    <location>
        <begin position="1"/>
        <end position="61"/>
    </location>
</feature>
<reference evidence="2" key="1">
    <citation type="journal article" date="2020" name="New Phytol.">
        <title>Comparative genomics reveals dynamic genome evolution in host specialist ectomycorrhizal fungi.</title>
        <authorList>
            <person name="Lofgren L.A."/>
            <person name="Nguyen N.H."/>
            <person name="Vilgalys R."/>
            <person name="Ruytinx J."/>
            <person name="Liao H.L."/>
            <person name="Branco S."/>
            <person name="Kuo A."/>
            <person name="LaButti K."/>
            <person name="Lipzen A."/>
            <person name="Andreopoulos W."/>
            <person name="Pangilinan J."/>
            <person name="Riley R."/>
            <person name="Hundley H."/>
            <person name="Na H."/>
            <person name="Barry K."/>
            <person name="Grigoriev I.V."/>
            <person name="Stajich J.E."/>
            <person name="Kennedy P.G."/>
        </authorList>
    </citation>
    <scope>NUCLEOTIDE SEQUENCE</scope>
    <source>
        <strain evidence="2">S12</strain>
    </source>
</reference>
<feature type="compositionally biased region" description="Polar residues" evidence="1">
    <location>
        <begin position="38"/>
        <end position="61"/>
    </location>
</feature>
<proteinExistence type="predicted"/>
<accession>A0A9P7DMG2</accession>
<dbReference type="GeneID" id="64603594"/>
<dbReference type="AlphaFoldDB" id="A0A9P7DMG2"/>
<sequence>MMSSSSSSSESSSRAHSLSSTSLSSSRSSSSLFYHGSDASSMYTEVSSSPPGSPNLQTSSQKTKDFIAVASARLSKACEQVSHALSDATPKDSMFRSPINPAIVEEDVGYESDGDVRGANMKVPPSSQNARPKFLRVDTKQHKRAASILHPFSVTTKAIAPNSNTTHKRSLARLDTISNTRAIPDYELATMTLPKPPAGLGLTLPSVYLSKPIPRACTMPTMKSSSGHNLKESLPHRPPNLPPQTSHLYEPPKVYLRPIELPGTPSPMEYLPPSIMVCESLSGKVKQSSSVLPSPVEGLSPLWAFPPLTSFAPLEAMPQSPLLLSQGSVAGWNPYFPSV</sequence>
<protein>
    <submittedName>
        <fullName evidence="2">Uncharacterized protein</fullName>
    </submittedName>
</protein>